<gene>
    <name evidence="1" type="ORF">DLM85_05775</name>
</gene>
<evidence type="ECO:0000313" key="2">
    <source>
        <dbReference type="Proteomes" id="UP000248553"/>
    </source>
</evidence>
<organism evidence="1 2">
    <name type="scientific">Hymenobacter edaphi</name>
    <dbReference type="NCBI Taxonomy" id="2211146"/>
    <lineage>
        <taxon>Bacteria</taxon>
        <taxon>Pseudomonadati</taxon>
        <taxon>Bacteroidota</taxon>
        <taxon>Cytophagia</taxon>
        <taxon>Cytophagales</taxon>
        <taxon>Hymenobacteraceae</taxon>
        <taxon>Hymenobacter</taxon>
    </lineage>
</organism>
<reference evidence="2" key="1">
    <citation type="submission" date="2018-05" db="EMBL/GenBank/DDBJ databases">
        <authorList>
            <person name="Nie L."/>
        </authorList>
    </citation>
    <scope>NUCLEOTIDE SEQUENCE [LARGE SCALE GENOMIC DNA]</scope>
    <source>
        <strain evidence="2">NL</strain>
    </source>
</reference>
<keyword evidence="2" id="KW-1185">Reference proteome</keyword>
<dbReference type="Proteomes" id="UP000248553">
    <property type="component" value="Unassembled WGS sequence"/>
</dbReference>
<accession>A0A328BSS9</accession>
<comment type="caution">
    <text evidence="1">The sequence shown here is derived from an EMBL/GenBank/DDBJ whole genome shotgun (WGS) entry which is preliminary data.</text>
</comment>
<sequence>MPQSGQVMSKDGIVYSTCPVCGYIAFNAQEKHCDNCGEELTEEEMHKNGLTSLDSMIRMGQLYQFIPEDEKAAVSFEQPAVSEDGYTLDKSWRPSVTKAEVEKEALQYYENRRTHHVKVEIIKKEQK</sequence>
<proteinExistence type="predicted"/>
<protein>
    <submittedName>
        <fullName evidence="1">Uncharacterized protein</fullName>
    </submittedName>
</protein>
<name>A0A328BSS9_9BACT</name>
<evidence type="ECO:0000313" key="1">
    <source>
        <dbReference type="EMBL" id="RAK70350.1"/>
    </source>
</evidence>
<dbReference type="AlphaFoldDB" id="A0A328BSS9"/>
<dbReference type="EMBL" id="QHKM01000001">
    <property type="protein sequence ID" value="RAK70350.1"/>
    <property type="molecule type" value="Genomic_DNA"/>
</dbReference>